<evidence type="ECO:0000256" key="3">
    <source>
        <dbReference type="ARBA" id="ARBA00022771"/>
    </source>
</evidence>
<dbReference type="Gene3D" id="3.30.160.60">
    <property type="entry name" value="Classic Zinc Finger"/>
    <property type="match status" value="1"/>
</dbReference>
<evidence type="ECO:0000256" key="5">
    <source>
        <dbReference type="PROSITE-ProRule" id="PRU00042"/>
    </source>
</evidence>
<dbReference type="PROSITE" id="PS50157">
    <property type="entry name" value="ZINC_FINGER_C2H2_2"/>
    <property type="match status" value="1"/>
</dbReference>
<dbReference type="InterPro" id="IPR036051">
    <property type="entry name" value="KRAB_dom_sf"/>
</dbReference>
<dbReference type="Proteomes" id="UP000299084">
    <property type="component" value="Unassembled WGS sequence"/>
</dbReference>
<dbReference type="Gene3D" id="6.10.140.140">
    <property type="match status" value="2"/>
</dbReference>
<dbReference type="GO" id="GO:0006355">
    <property type="term" value="P:regulation of DNA-templated transcription"/>
    <property type="evidence" value="ECO:0007669"/>
    <property type="project" value="InterPro"/>
</dbReference>
<sequence>MIKFQETVTFKDVAVVFTEEELALLDKAQINLYQDVMLENFQNLVSVGDRIKNNISNLQEKGLSYLSQEVLYFWQIWKQRISEFTVSQDYVLNLQGGHPQYLERDISLREEWAGVSFQVSERDNYVINAISLENQDITAWKGLTQALTPDSWKKANMMTEPQNSQGKYKRIPTEEELCGCARCDEGFIQTSDNCDDSRECKEEGAYRYISDCGENLVIKSAIKHSNVVHAMQLFSCNNCTVGFVDEADARVHHSAHRGETSKCDQHGKDFSPSSDLIVHHKPHSVLFEELFRGLNPYGETPNMGNAVPGLFSLHMLEVSAFSQEKEEKMIKFQEPVLFKDVAVVFTEEELGLLDPAQRELYRDVMLENFRNLLSVGLLNRATILNVQIVLQIPDFELKYPEFCGSYLCYWCSQR</sequence>
<dbReference type="InterPro" id="IPR001909">
    <property type="entry name" value="KRAB"/>
</dbReference>
<dbReference type="PANTHER" id="PTHR23232">
    <property type="entry name" value="KRAB DOMAIN C2H2 ZINC FINGER"/>
    <property type="match status" value="1"/>
</dbReference>
<dbReference type="PANTHER" id="PTHR23232:SF156">
    <property type="entry name" value="KRAB DOMAIN-CONTAINING PROTEIN"/>
    <property type="match status" value="1"/>
</dbReference>
<dbReference type="SUPFAM" id="SSF57667">
    <property type="entry name" value="beta-beta-alpha zinc fingers"/>
    <property type="match status" value="1"/>
</dbReference>
<comment type="caution">
    <text evidence="8">The sequence shown here is derived from an EMBL/GenBank/DDBJ whole genome shotgun (WGS) entry which is preliminary data.</text>
</comment>
<feature type="domain" description="KRAB" evidence="7">
    <location>
        <begin position="8"/>
        <end position="86"/>
    </location>
</feature>
<evidence type="ECO:0000256" key="2">
    <source>
        <dbReference type="ARBA" id="ARBA00022737"/>
    </source>
</evidence>
<dbReference type="InterPro" id="IPR013087">
    <property type="entry name" value="Znf_C2H2_type"/>
</dbReference>
<evidence type="ECO:0000256" key="4">
    <source>
        <dbReference type="ARBA" id="ARBA00022833"/>
    </source>
</evidence>
<proteinExistence type="predicted"/>
<feature type="domain" description="KRAB" evidence="7">
    <location>
        <begin position="336"/>
        <end position="414"/>
    </location>
</feature>
<dbReference type="SMART" id="SM00349">
    <property type="entry name" value="KRAB"/>
    <property type="match status" value="2"/>
</dbReference>
<dbReference type="GO" id="GO:0008270">
    <property type="term" value="F:zinc ion binding"/>
    <property type="evidence" value="ECO:0007669"/>
    <property type="project" value="UniProtKB-KW"/>
</dbReference>
<dbReference type="PROSITE" id="PS00028">
    <property type="entry name" value="ZINC_FINGER_C2H2_1"/>
    <property type="match status" value="1"/>
</dbReference>
<evidence type="ECO:0000259" key="6">
    <source>
        <dbReference type="PROSITE" id="PS50157"/>
    </source>
</evidence>
<dbReference type="EMBL" id="JWIN03000009">
    <property type="protein sequence ID" value="KAB1274951.1"/>
    <property type="molecule type" value="Genomic_DNA"/>
</dbReference>
<feature type="domain" description="C2H2-type" evidence="6">
    <location>
        <begin position="234"/>
        <end position="261"/>
    </location>
</feature>
<dbReference type="InterPro" id="IPR050169">
    <property type="entry name" value="Krueppel_C2H2_ZnF"/>
</dbReference>
<evidence type="ECO:0000256" key="1">
    <source>
        <dbReference type="ARBA" id="ARBA00022723"/>
    </source>
</evidence>
<name>A0A5N4DUY2_CAMDR</name>
<keyword evidence="2" id="KW-0677">Repeat</keyword>
<gene>
    <name evidence="8" type="ORF">Cadr_000011832</name>
</gene>
<organism evidence="8 9">
    <name type="scientific">Camelus dromedarius</name>
    <name type="common">Dromedary</name>
    <name type="synonym">Arabian camel</name>
    <dbReference type="NCBI Taxonomy" id="9838"/>
    <lineage>
        <taxon>Eukaryota</taxon>
        <taxon>Metazoa</taxon>
        <taxon>Chordata</taxon>
        <taxon>Craniata</taxon>
        <taxon>Vertebrata</taxon>
        <taxon>Euteleostomi</taxon>
        <taxon>Mammalia</taxon>
        <taxon>Eutheria</taxon>
        <taxon>Laurasiatheria</taxon>
        <taxon>Artiodactyla</taxon>
        <taxon>Tylopoda</taxon>
        <taxon>Camelidae</taxon>
        <taxon>Camelus</taxon>
    </lineage>
</organism>
<dbReference type="PROSITE" id="PS50805">
    <property type="entry name" value="KRAB"/>
    <property type="match status" value="2"/>
</dbReference>
<protein>
    <submittedName>
        <fullName evidence="8">Zinc finger protein 285</fullName>
    </submittedName>
</protein>
<dbReference type="AlphaFoldDB" id="A0A5N4DUY2"/>
<dbReference type="Pfam" id="PF01352">
    <property type="entry name" value="KRAB"/>
    <property type="match status" value="2"/>
</dbReference>
<evidence type="ECO:0000313" key="8">
    <source>
        <dbReference type="EMBL" id="KAB1274951.1"/>
    </source>
</evidence>
<evidence type="ECO:0000313" key="9">
    <source>
        <dbReference type="Proteomes" id="UP000299084"/>
    </source>
</evidence>
<keyword evidence="3 5" id="KW-0863">Zinc-finger</keyword>
<keyword evidence="4" id="KW-0862">Zinc</keyword>
<dbReference type="InterPro" id="IPR036236">
    <property type="entry name" value="Znf_C2H2_sf"/>
</dbReference>
<evidence type="ECO:0000259" key="7">
    <source>
        <dbReference type="PROSITE" id="PS50805"/>
    </source>
</evidence>
<keyword evidence="1" id="KW-0479">Metal-binding</keyword>
<reference evidence="8 9" key="1">
    <citation type="journal article" date="2019" name="Mol. Ecol. Resour.">
        <title>Improving Illumina assemblies with Hi-C and long reads: an example with the North African dromedary.</title>
        <authorList>
            <person name="Elbers J.P."/>
            <person name="Rogers M.F."/>
            <person name="Perelman P.L."/>
            <person name="Proskuryakova A.A."/>
            <person name="Serdyukova N.A."/>
            <person name="Johnson W.E."/>
            <person name="Horin P."/>
            <person name="Corander J."/>
            <person name="Murphy D."/>
            <person name="Burger P.A."/>
        </authorList>
    </citation>
    <scope>NUCLEOTIDE SEQUENCE [LARGE SCALE GENOMIC DNA]</scope>
    <source>
        <strain evidence="8">Drom800</strain>
        <tissue evidence="8">Blood</tissue>
    </source>
</reference>
<accession>A0A5N4DUY2</accession>
<keyword evidence="9" id="KW-1185">Reference proteome</keyword>
<dbReference type="SUPFAM" id="SSF109640">
    <property type="entry name" value="KRAB domain (Kruppel-associated box)"/>
    <property type="match status" value="2"/>
</dbReference>
<dbReference type="CDD" id="cd07765">
    <property type="entry name" value="KRAB_A-box"/>
    <property type="match status" value="2"/>
</dbReference>